<sequence length="252" mass="29844">MAMKRKSHYQKNRLRWSFPSPWMETLKRTTSVFRDIVRHGSDSSSVALVHKSHWLQCTAPFTILEIKSPLFRREFMNSLVQCAATLFNSSMLNENIAANHCTTSMQFLQLKTITMGVLKQTTRALNYMAHERTHPPTLKSLRRCSSHNSLFLKRSVQCRWWYCFSELCHFKVNNNLVNDCLKTYVNSFETRRSKCDQRRSPRVLHPGLIRYNTDSYFKSTLQHDVAIYSKRCTTTKFIRRIYRVQTMLLRRS</sequence>
<dbReference type="EMBL" id="DF143146">
    <property type="protein sequence ID" value="GAA51379.1"/>
    <property type="molecule type" value="Genomic_DNA"/>
</dbReference>
<dbReference type="AlphaFoldDB" id="G7YEJ6"/>
<reference key="2">
    <citation type="submission" date="2011-10" db="EMBL/GenBank/DDBJ databases">
        <title>The genome and transcriptome sequence of Clonorchis sinensis provide insights into the carcinogenic liver fluke.</title>
        <authorList>
            <person name="Wang X."/>
            <person name="Huang Y."/>
            <person name="Chen W."/>
            <person name="Liu H."/>
            <person name="Guo L."/>
            <person name="Chen Y."/>
            <person name="Luo F."/>
            <person name="Zhou W."/>
            <person name="Sun J."/>
            <person name="Mao Q."/>
            <person name="Liang P."/>
            <person name="Zhou C."/>
            <person name="Tian Y."/>
            <person name="Men J."/>
            <person name="Lv X."/>
            <person name="Huang L."/>
            <person name="Zhou J."/>
            <person name="Hu Y."/>
            <person name="Li R."/>
            <person name="Zhang F."/>
            <person name="Lei H."/>
            <person name="Li X."/>
            <person name="Hu X."/>
            <person name="Liang C."/>
            <person name="Xu J."/>
            <person name="Wu Z."/>
            <person name="Yu X."/>
        </authorList>
    </citation>
    <scope>NUCLEOTIDE SEQUENCE</scope>
    <source>
        <strain>Henan</strain>
    </source>
</reference>
<protein>
    <submittedName>
        <fullName evidence="1">Uncharacterized protein</fullName>
    </submittedName>
</protein>
<proteinExistence type="predicted"/>
<evidence type="ECO:0000313" key="1">
    <source>
        <dbReference type="EMBL" id="GAA51379.1"/>
    </source>
</evidence>
<organism evidence="1 2">
    <name type="scientific">Clonorchis sinensis</name>
    <name type="common">Chinese liver fluke</name>
    <dbReference type="NCBI Taxonomy" id="79923"/>
    <lineage>
        <taxon>Eukaryota</taxon>
        <taxon>Metazoa</taxon>
        <taxon>Spiralia</taxon>
        <taxon>Lophotrochozoa</taxon>
        <taxon>Platyhelminthes</taxon>
        <taxon>Trematoda</taxon>
        <taxon>Digenea</taxon>
        <taxon>Opisthorchiida</taxon>
        <taxon>Opisthorchiata</taxon>
        <taxon>Opisthorchiidae</taxon>
        <taxon>Clonorchis</taxon>
    </lineage>
</organism>
<keyword evidence="2" id="KW-1185">Reference proteome</keyword>
<evidence type="ECO:0000313" key="2">
    <source>
        <dbReference type="Proteomes" id="UP000008909"/>
    </source>
</evidence>
<dbReference type="Proteomes" id="UP000008909">
    <property type="component" value="Unassembled WGS sequence"/>
</dbReference>
<gene>
    <name evidence="1" type="ORF">CLF_106012</name>
</gene>
<reference evidence="1" key="1">
    <citation type="journal article" date="2011" name="Genome Biol.">
        <title>The draft genome of the carcinogenic human liver fluke Clonorchis sinensis.</title>
        <authorList>
            <person name="Wang X."/>
            <person name="Chen W."/>
            <person name="Huang Y."/>
            <person name="Sun J."/>
            <person name="Men J."/>
            <person name="Liu H."/>
            <person name="Luo F."/>
            <person name="Guo L."/>
            <person name="Lv X."/>
            <person name="Deng C."/>
            <person name="Zhou C."/>
            <person name="Fan Y."/>
            <person name="Li X."/>
            <person name="Huang L."/>
            <person name="Hu Y."/>
            <person name="Liang C."/>
            <person name="Hu X."/>
            <person name="Xu J."/>
            <person name="Yu X."/>
        </authorList>
    </citation>
    <scope>NUCLEOTIDE SEQUENCE [LARGE SCALE GENOMIC DNA]</scope>
    <source>
        <strain evidence="1">Henan</strain>
    </source>
</reference>
<name>G7YEJ6_CLOSI</name>
<accession>G7YEJ6</accession>